<comment type="caution">
    <text evidence="1">The sequence shown here is derived from an EMBL/GenBank/DDBJ whole genome shotgun (WGS) entry which is preliminary data.</text>
</comment>
<proteinExistence type="predicted"/>
<dbReference type="EMBL" id="CAJJDP010000062">
    <property type="protein sequence ID" value="CAD8173979.1"/>
    <property type="molecule type" value="Genomic_DNA"/>
</dbReference>
<organism evidence="1 2">
    <name type="scientific">Paramecium octaurelia</name>
    <dbReference type="NCBI Taxonomy" id="43137"/>
    <lineage>
        <taxon>Eukaryota</taxon>
        <taxon>Sar</taxon>
        <taxon>Alveolata</taxon>
        <taxon>Ciliophora</taxon>
        <taxon>Intramacronucleata</taxon>
        <taxon>Oligohymenophorea</taxon>
        <taxon>Peniculida</taxon>
        <taxon>Parameciidae</taxon>
        <taxon>Paramecium</taxon>
    </lineage>
</organism>
<evidence type="ECO:0000313" key="2">
    <source>
        <dbReference type="Proteomes" id="UP000683925"/>
    </source>
</evidence>
<gene>
    <name evidence="1" type="ORF">POCTA_138.1.T0630044</name>
</gene>
<dbReference type="AlphaFoldDB" id="A0A8S1VDI6"/>
<sequence>MLELMQMIQFLLQTVKMRISLFVYSRKIVDYGTQIQIKHSQEYFLLNNIKPDQKQQRVYKSQRITIICIF</sequence>
<evidence type="ECO:0000313" key="1">
    <source>
        <dbReference type="EMBL" id="CAD8173979.1"/>
    </source>
</evidence>
<reference evidence="1" key="1">
    <citation type="submission" date="2021-01" db="EMBL/GenBank/DDBJ databases">
        <authorList>
            <consortium name="Genoscope - CEA"/>
            <person name="William W."/>
        </authorList>
    </citation>
    <scope>NUCLEOTIDE SEQUENCE</scope>
</reference>
<protein>
    <submittedName>
        <fullName evidence="1">Uncharacterized protein</fullName>
    </submittedName>
</protein>
<keyword evidence="2" id="KW-1185">Reference proteome</keyword>
<name>A0A8S1VDI6_PAROT</name>
<dbReference type="Proteomes" id="UP000683925">
    <property type="component" value="Unassembled WGS sequence"/>
</dbReference>
<accession>A0A8S1VDI6</accession>